<reference evidence="1 2" key="1">
    <citation type="submission" date="2023-03" db="EMBL/GenBank/DDBJ databases">
        <title>WGS of Gossypium arboreum.</title>
        <authorList>
            <person name="Yu D."/>
        </authorList>
    </citation>
    <scope>NUCLEOTIDE SEQUENCE [LARGE SCALE GENOMIC DNA]</scope>
    <source>
        <tissue evidence="1">Leaf</tissue>
    </source>
</reference>
<proteinExistence type="predicted"/>
<dbReference type="Proteomes" id="UP001358586">
    <property type="component" value="Chromosome 5"/>
</dbReference>
<accession>A0ABR0Q388</accession>
<protein>
    <submittedName>
        <fullName evidence="1">Uncharacterized protein</fullName>
    </submittedName>
</protein>
<organism evidence="1 2">
    <name type="scientific">Gossypium arboreum</name>
    <name type="common">Tree cotton</name>
    <name type="synonym">Gossypium nanking</name>
    <dbReference type="NCBI Taxonomy" id="29729"/>
    <lineage>
        <taxon>Eukaryota</taxon>
        <taxon>Viridiplantae</taxon>
        <taxon>Streptophyta</taxon>
        <taxon>Embryophyta</taxon>
        <taxon>Tracheophyta</taxon>
        <taxon>Spermatophyta</taxon>
        <taxon>Magnoliopsida</taxon>
        <taxon>eudicotyledons</taxon>
        <taxon>Gunneridae</taxon>
        <taxon>Pentapetalae</taxon>
        <taxon>rosids</taxon>
        <taxon>malvids</taxon>
        <taxon>Malvales</taxon>
        <taxon>Malvaceae</taxon>
        <taxon>Malvoideae</taxon>
        <taxon>Gossypium</taxon>
    </lineage>
</organism>
<comment type="caution">
    <text evidence="1">The sequence shown here is derived from an EMBL/GenBank/DDBJ whole genome shotgun (WGS) entry which is preliminary data.</text>
</comment>
<keyword evidence="2" id="KW-1185">Reference proteome</keyword>
<evidence type="ECO:0000313" key="1">
    <source>
        <dbReference type="EMBL" id="KAK5833511.1"/>
    </source>
</evidence>
<dbReference type="EMBL" id="JARKNE010000005">
    <property type="protein sequence ID" value="KAK5833511.1"/>
    <property type="molecule type" value="Genomic_DNA"/>
</dbReference>
<sequence>MSAQVHQDLLDRCSRTNAKSVHTLMLYSFTLSEDGSDRFADPTEYISLASGLQYLVLTWPDIAYAVNSVSIHACTYYSLYGSLEMYLEVLTWHY</sequence>
<gene>
    <name evidence="1" type="ORF">PVK06_017355</name>
</gene>
<evidence type="ECO:0000313" key="2">
    <source>
        <dbReference type="Proteomes" id="UP001358586"/>
    </source>
</evidence>
<name>A0ABR0Q388_GOSAR</name>